<dbReference type="EMBL" id="JADGKB010000006">
    <property type="protein sequence ID" value="KAJ3261315.1"/>
    <property type="molecule type" value="Genomic_DNA"/>
</dbReference>
<dbReference type="SUPFAM" id="SSF56281">
    <property type="entry name" value="Metallo-hydrolase/oxidoreductase"/>
    <property type="match status" value="1"/>
</dbReference>
<accession>A0AAD5ULI3</accession>
<gene>
    <name evidence="1" type="ORF">HK103_005923</name>
</gene>
<keyword evidence="2" id="KW-1185">Reference proteome</keyword>
<organism evidence="1 2">
    <name type="scientific">Boothiomyces macroporosus</name>
    <dbReference type="NCBI Taxonomy" id="261099"/>
    <lineage>
        <taxon>Eukaryota</taxon>
        <taxon>Fungi</taxon>
        <taxon>Fungi incertae sedis</taxon>
        <taxon>Chytridiomycota</taxon>
        <taxon>Chytridiomycota incertae sedis</taxon>
        <taxon>Chytridiomycetes</taxon>
        <taxon>Rhizophydiales</taxon>
        <taxon>Terramycetaceae</taxon>
        <taxon>Boothiomyces</taxon>
    </lineage>
</organism>
<protein>
    <submittedName>
        <fullName evidence="1">Uncharacterized protein</fullName>
    </submittedName>
</protein>
<dbReference type="AlphaFoldDB" id="A0AAD5ULI3"/>
<dbReference type="InterPro" id="IPR036866">
    <property type="entry name" value="RibonucZ/Hydroxyglut_hydro"/>
</dbReference>
<comment type="caution">
    <text evidence="1">The sequence shown here is derived from an EMBL/GenBank/DDBJ whole genome shotgun (WGS) entry which is preliminary data.</text>
</comment>
<evidence type="ECO:0000313" key="2">
    <source>
        <dbReference type="Proteomes" id="UP001210925"/>
    </source>
</evidence>
<dbReference type="Proteomes" id="UP001210925">
    <property type="component" value="Unassembled WGS sequence"/>
</dbReference>
<evidence type="ECO:0000313" key="1">
    <source>
        <dbReference type="EMBL" id="KAJ3261315.1"/>
    </source>
</evidence>
<reference evidence="1" key="1">
    <citation type="submission" date="2020-05" db="EMBL/GenBank/DDBJ databases">
        <title>Phylogenomic resolution of chytrid fungi.</title>
        <authorList>
            <person name="Stajich J.E."/>
            <person name="Amses K."/>
            <person name="Simmons R."/>
            <person name="Seto K."/>
            <person name="Myers J."/>
            <person name="Bonds A."/>
            <person name="Quandt C.A."/>
            <person name="Barry K."/>
            <person name="Liu P."/>
            <person name="Grigoriev I."/>
            <person name="Longcore J.E."/>
            <person name="James T.Y."/>
        </authorList>
    </citation>
    <scope>NUCLEOTIDE SEQUENCE</scope>
    <source>
        <strain evidence="1">PLAUS21</strain>
    </source>
</reference>
<sequence length="310" mass="35617">MQIKYRYEKEGVLLEINHYKIAINLITHCDVLLLTKPIEIEGTLPKKRYCTLPTKEYLNLFQRQDNKAESEFETIFYNSTINFTNELKFIFSSSGTGIGFANITIYYGSVSLFYLDTARKSVYTEFKPNIIEPDYMIVSGNLVAPTDFNIPFKTTVIYCSGLQVIELIERFKKVHFVSPIAQNLVLLTNVMTLKQQNNTLLAKPPLLIGELLLQKQLICHPNISSLFEYDPKIIVTTSKKILAQLQKINKYHDFHFIDVPNNSITKQEYLKICNTLKPKELINAGEGEIDIADFNTTIKFPNKILNSKPE</sequence>
<name>A0AAD5ULI3_9FUNG</name>
<proteinExistence type="predicted"/>